<dbReference type="AlphaFoldDB" id="A0AAW2RG71"/>
<evidence type="ECO:0000313" key="2">
    <source>
        <dbReference type="EMBL" id="KAL0378848.1"/>
    </source>
</evidence>
<accession>A0AAW2RG71</accession>
<feature type="compositionally biased region" description="Basic and acidic residues" evidence="1">
    <location>
        <begin position="44"/>
        <end position="56"/>
    </location>
</feature>
<feature type="region of interest" description="Disordered" evidence="1">
    <location>
        <begin position="39"/>
        <end position="59"/>
    </location>
</feature>
<reference evidence="2" key="1">
    <citation type="submission" date="2020-06" db="EMBL/GenBank/DDBJ databases">
        <authorList>
            <person name="Li T."/>
            <person name="Hu X."/>
            <person name="Zhang T."/>
            <person name="Song X."/>
            <person name="Zhang H."/>
            <person name="Dai N."/>
            <person name="Sheng W."/>
            <person name="Hou X."/>
            <person name="Wei L."/>
        </authorList>
    </citation>
    <scope>NUCLEOTIDE SEQUENCE</scope>
    <source>
        <strain evidence="2">G02</strain>
        <tissue evidence="2">Leaf</tissue>
    </source>
</reference>
<protein>
    <submittedName>
        <fullName evidence="2">Uncharacterized protein</fullName>
    </submittedName>
</protein>
<name>A0AAW2RG71_SESRA</name>
<comment type="caution">
    <text evidence="2">The sequence shown here is derived from an EMBL/GenBank/DDBJ whole genome shotgun (WGS) entry which is preliminary data.</text>
</comment>
<evidence type="ECO:0000256" key="1">
    <source>
        <dbReference type="SAM" id="MobiDB-lite"/>
    </source>
</evidence>
<gene>
    <name evidence="2" type="ORF">Sradi_3190300</name>
</gene>
<proteinExistence type="predicted"/>
<reference evidence="2" key="2">
    <citation type="journal article" date="2024" name="Plant">
        <title>Genomic evolution and insights into agronomic trait innovations of Sesamum species.</title>
        <authorList>
            <person name="Miao H."/>
            <person name="Wang L."/>
            <person name="Qu L."/>
            <person name="Liu H."/>
            <person name="Sun Y."/>
            <person name="Le M."/>
            <person name="Wang Q."/>
            <person name="Wei S."/>
            <person name="Zheng Y."/>
            <person name="Lin W."/>
            <person name="Duan Y."/>
            <person name="Cao H."/>
            <person name="Xiong S."/>
            <person name="Wang X."/>
            <person name="Wei L."/>
            <person name="Li C."/>
            <person name="Ma Q."/>
            <person name="Ju M."/>
            <person name="Zhao R."/>
            <person name="Li G."/>
            <person name="Mu C."/>
            <person name="Tian Q."/>
            <person name="Mei H."/>
            <person name="Zhang T."/>
            <person name="Gao T."/>
            <person name="Zhang H."/>
        </authorList>
    </citation>
    <scope>NUCLEOTIDE SEQUENCE</scope>
    <source>
        <strain evidence="2">G02</strain>
    </source>
</reference>
<sequence>MLKKKGHVIQDSRVGLSFTPPKLVRIAIKRVNKNYVAEEFSSTEDDKRKDDPRESVFNKLGPQRRTLHGAFEKQSVYDKFGPCKRMVYQKKGLFKVVARKKRKEL</sequence>
<dbReference type="EMBL" id="JACGWJ010000013">
    <property type="protein sequence ID" value="KAL0378848.1"/>
    <property type="molecule type" value="Genomic_DNA"/>
</dbReference>
<organism evidence="2">
    <name type="scientific">Sesamum radiatum</name>
    <name type="common">Black benniseed</name>
    <dbReference type="NCBI Taxonomy" id="300843"/>
    <lineage>
        <taxon>Eukaryota</taxon>
        <taxon>Viridiplantae</taxon>
        <taxon>Streptophyta</taxon>
        <taxon>Embryophyta</taxon>
        <taxon>Tracheophyta</taxon>
        <taxon>Spermatophyta</taxon>
        <taxon>Magnoliopsida</taxon>
        <taxon>eudicotyledons</taxon>
        <taxon>Gunneridae</taxon>
        <taxon>Pentapetalae</taxon>
        <taxon>asterids</taxon>
        <taxon>lamiids</taxon>
        <taxon>Lamiales</taxon>
        <taxon>Pedaliaceae</taxon>
        <taxon>Sesamum</taxon>
    </lineage>
</organism>